<dbReference type="Proteomes" id="UP000193642">
    <property type="component" value="Unassembled WGS sequence"/>
</dbReference>
<dbReference type="InterPro" id="IPR029063">
    <property type="entry name" value="SAM-dependent_MTases_sf"/>
</dbReference>
<keyword evidence="11" id="KW-0539">Nucleus</keyword>
<evidence type="ECO:0000256" key="4">
    <source>
        <dbReference type="ARBA" id="ARBA00022490"/>
    </source>
</evidence>
<evidence type="ECO:0000256" key="1">
    <source>
        <dbReference type="ARBA" id="ARBA00004123"/>
    </source>
</evidence>
<keyword evidence="10" id="KW-0804">Transcription</keyword>
<dbReference type="GO" id="GO:0035242">
    <property type="term" value="F:protein-arginine omega-N asymmetric methyltransferase activity"/>
    <property type="evidence" value="ECO:0007669"/>
    <property type="project" value="UniProtKB-EC"/>
</dbReference>
<sequence length="388" mass="43319">MLQDSIRTLMYQNAILSNSERLFKHKLVIDVGAGSGVLSFFAVKAGASKVYAIEASGMAMKIQKMVDASSAPKSKNVYLKDKLEVFHSKVEDVKSLPQVDTIISEPIGVLLLHERMCESYIYARDAFLKPGGTMLPNSGTIFLAPFSDAGLWTQTMAKVRFWDTSDFYGIDFTPLRKDALDEVFAQPVVGNFDHRILMAESVSHFVDFQTVSLAELKDIVIPITWVPCYTGIVHGIAGWFDIDLCGLILSTAPNAERTHWQQVRFMLRDPLAINAFEPINGWFRMVVNSQRSYDVTVELTSGEKSVVSDPYSPWVTASPIDCEDTTVKDVRIRRGKWALQEQTYWYSNEVLGSEYNKPENLSLYPSVGAENTMLDVAPAVGFGQPTNI</sequence>
<dbReference type="GO" id="GO:0005737">
    <property type="term" value="C:cytoplasm"/>
    <property type="evidence" value="ECO:0007669"/>
    <property type="project" value="UniProtKB-SubCell"/>
</dbReference>
<name>A0A1Y2C0Z0_9FUNG</name>
<reference evidence="15 16" key="1">
    <citation type="submission" date="2016-07" db="EMBL/GenBank/DDBJ databases">
        <title>Pervasive Adenine N6-methylation of Active Genes in Fungi.</title>
        <authorList>
            <consortium name="DOE Joint Genome Institute"/>
            <person name="Mondo S.J."/>
            <person name="Dannebaum R.O."/>
            <person name="Kuo R.C."/>
            <person name="Labutti K."/>
            <person name="Haridas S."/>
            <person name="Kuo A."/>
            <person name="Salamov A."/>
            <person name="Ahrendt S.R."/>
            <person name="Lipzen A."/>
            <person name="Sullivan W."/>
            <person name="Andreopoulos W.B."/>
            <person name="Clum A."/>
            <person name="Lindquist E."/>
            <person name="Daum C."/>
            <person name="Ramamoorthy G.K."/>
            <person name="Gryganskyi A."/>
            <person name="Culley D."/>
            <person name="Magnuson J.K."/>
            <person name="James T.Y."/>
            <person name="O'Malley M.A."/>
            <person name="Stajich J.E."/>
            <person name="Spatafora J.W."/>
            <person name="Visel A."/>
            <person name="Grigoriev I.V."/>
        </authorList>
    </citation>
    <scope>NUCLEOTIDE SEQUENCE [LARGE SCALE GENOMIC DNA]</scope>
    <source>
        <strain evidence="15 16">JEL800</strain>
    </source>
</reference>
<feature type="domain" description="Protein arginine N-methyltransferase" evidence="14">
    <location>
        <begin position="138"/>
        <end position="299"/>
    </location>
</feature>
<evidence type="ECO:0000256" key="13">
    <source>
        <dbReference type="PROSITE-ProRule" id="PRU01015"/>
    </source>
</evidence>
<dbReference type="PANTHER" id="PTHR11006">
    <property type="entry name" value="PROTEIN ARGININE N-METHYLTRANSFERASE"/>
    <property type="match status" value="1"/>
</dbReference>
<evidence type="ECO:0000256" key="7">
    <source>
        <dbReference type="ARBA" id="ARBA00022691"/>
    </source>
</evidence>
<dbReference type="AlphaFoldDB" id="A0A1Y2C0Z0"/>
<evidence type="ECO:0000256" key="5">
    <source>
        <dbReference type="ARBA" id="ARBA00022603"/>
    </source>
</evidence>
<dbReference type="PROSITE" id="PS51678">
    <property type="entry name" value="SAM_MT_PRMT"/>
    <property type="match status" value="1"/>
</dbReference>
<dbReference type="STRING" id="329046.A0A1Y2C0Z0"/>
<keyword evidence="4" id="KW-0963">Cytoplasm</keyword>
<evidence type="ECO:0000313" key="16">
    <source>
        <dbReference type="Proteomes" id="UP000193642"/>
    </source>
</evidence>
<dbReference type="EC" id="2.1.1.319" evidence="3"/>
<dbReference type="CDD" id="cd02440">
    <property type="entry name" value="AdoMet_MTases"/>
    <property type="match status" value="1"/>
</dbReference>
<evidence type="ECO:0000256" key="10">
    <source>
        <dbReference type="ARBA" id="ARBA00023163"/>
    </source>
</evidence>
<dbReference type="GO" id="GO:0005634">
    <property type="term" value="C:nucleus"/>
    <property type="evidence" value="ECO:0007669"/>
    <property type="project" value="UniProtKB-SubCell"/>
</dbReference>
<evidence type="ECO:0000256" key="12">
    <source>
        <dbReference type="ARBA" id="ARBA00049086"/>
    </source>
</evidence>
<dbReference type="GO" id="GO:0070611">
    <property type="term" value="F:histone H3R2 methyltransferase activity"/>
    <property type="evidence" value="ECO:0007669"/>
    <property type="project" value="TreeGrafter"/>
</dbReference>
<dbReference type="Gene3D" id="3.40.50.150">
    <property type="entry name" value="Vaccinia Virus protein VP39"/>
    <property type="match status" value="1"/>
</dbReference>
<keyword evidence="16" id="KW-1185">Reference proteome</keyword>
<keyword evidence="7 13" id="KW-0949">S-adenosyl-L-methionine</keyword>
<evidence type="ECO:0000256" key="2">
    <source>
        <dbReference type="ARBA" id="ARBA00004496"/>
    </source>
</evidence>
<dbReference type="InterPro" id="IPR055135">
    <property type="entry name" value="PRMT_dom"/>
</dbReference>
<comment type="subcellular location">
    <subcellularLocation>
        <location evidence="2">Cytoplasm</location>
    </subcellularLocation>
    <subcellularLocation>
        <location evidence="1">Nucleus</location>
    </subcellularLocation>
</comment>
<evidence type="ECO:0000256" key="9">
    <source>
        <dbReference type="ARBA" id="ARBA00023015"/>
    </source>
</evidence>
<dbReference type="SUPFAM" id="SSF53335">
    <property type="entry name" value="S-adenosyl-L-methionine-dependent methyltransferases"/>
    <property type="match status" value="1"/>
</dbReference>
<dbReference type="InterPro" id="IPR025799">
    <property type="entry name" value="Arg_MeTrfase"/>
</dbReference>
<organism evidence="15 16">
    <name type="scientific">Rhizoclosmatium globosum</name>
    <dbReference type="NCBI Taxonomy" id="329046"/>
    <lineage>
        <taxon>Eukaryota</taxon>
        <taxon>Fungi</taxon>
        <taxon>Fungi incertae sedis</taxon>
        <taxon>Chytridiomycota</taxon>
        <taxon>Chytridiomycota incertae sedis</taxon>
        <taxon>Chytridiomycetes</taxon>
        <taxon>Chytridiales</taxon>
        <taxon>Chytriomycetaceae</taxon>
        <taxon>Rhizoclosmatium</taxon>
    </lineage>
</organism>
<keyword evidence="8" id="KW-0156">Chromatin regulator</keyword>
<dbReference type="PANTHER" id="PTHR11006:SF10">
    <property type="entry name" value="HISTONE-ARGININE METHYLTRANSFERASE CARMER-RELATED"/>
    <property type="match status" value="1"/>
</dbReference>
<evidence type="ECO:0000256" key="6">
    <source>
        <dbReference type="ARBA" id="ARBA00022679"/>
    </source>
</evidence>
<gene>
    <name evidence="15" type="ORF">BCR33DRAFT_699343</name>
</gene>
<dbReference type="Pfam" id="PF22528">
    <property type="entry name" value="PRMT_C"/>
    <property type="match status" value="1"/>
</dbReference>
<keyword evidence="5 13" id="KW-0489">Methyltransferase</keyword>
<keyword evidence="6 13" id="KW-0808">Transferase</keyword>
<dbReference type="OrthoDB" id="7848332at2759"/>
<dbReference type="Pfam" id="PF06325">
    <property type="entry name" value="PrmA"/>
    <property type="match status" value="1"/>
</dbReference>
<comment type="catalytic activity">
    <reaction evidence="12">
        <text>L-arginyl-[protein] + 2 S-adenosyl-L-methionine = N(omega),N(omega)-dimethyl-L-arginyl-[protein] + 2 S-adenosyl-L-homocysteine + 2 H(+)</text>
        <dbReference type="Rhea" id="RHEA:48096"/>
        <dbReference type="Rhea" id="RHEA-COMP:10532"/>
        <dbReference type="Rhea" id="RHEA-COMP:11991"/>
        <dbReference type="ChEBI" id="CHEBI:15378"/>
        <dbReference type="ChEBI" id="CHEBI:29965"/>
        <dbReference type="ChEBI" id="CHEBI:57856"/>
        <dbReference type="ChEBI" id="CHEBI:59789"/>
        <dbReference type="ChEBI" id="CHEBI:61897"/>
        <dbReference type="EC" id="2.1.1.319"/>
    </reaction>
</comment>
<dbReference type="GO" id="GO:0032259">
    <property type="term" value="P:methylation"/>
    <property type="evidence" value="ECO:0007669"/>
    <property type="project" value="UniProtKB-KW"/>
</dbReference>
<protein>
    <recommendedName>
        <fullName evidence="3">type I protein arginine methyltransferase</fullName>
        <ecNumber evidence="3">2.1.1.319</ecNumber>
    </recommendedName>
</protein>
<proteinExistence type="predicted"/>
<evidence type="ECO:0000259" key="14">
    <source>
        <dbReference type="Pfam" id="PF22528"/>
    </source>
</evidence>
<dbReference type="Gene3D" id="2.70.160.11">
    <property type="entry name" value="Hnrnp arginine n-methyltransferase1"/>
    <property type="match status" value="1"/>
</dbReference>
<evidence type="ECO:0000256" key="11">
    <source>
        <dbReference type="ARBA" id="ARBA00023242"/>
    </source>
</evidence>
<comment type="caution">
    <text evidence="15">The sequence shown here is derived from an EMBL/GenBank/DDBJ whole genome shotgun (WGS) entry which is preliminary data.</text>
</comment>
<dbReference type="EMBL" id="MCGO01000034">
    <property type="protein sequence ID" value="ORY40689.1"/>
    <property type="molecule type" value="Genomic_DNA"/>
</dbReference>
<evidence type="ECO:0000256" key="8">
    <source>
        <dbReference type="ARBA" id="ARBA00022853"/>
    </source>
</evidence>
<evidence type="ECO:0000256" key="3">
    <source>
        <dbReference type="ARBA" id="ARBA00011925"/>
    </source>
</evidence>
<accession>A0A1Y2C0Z0</accession>
<keyword evidence="9" id="KW-0805">Transcription regulation</keyword>
<evidence type="ECO:0000313" key="15">
    <source>
        <dbReference type="EMBL" id="ORY40689.1"/>
    </source>
</evidence>